<protein>
    <recommendedName>
        <fullName evidence="5">Lipoprotein</fullName>
    </recommendedName>
</protein>
<feature type="signal peptide" evidence="2">
    <location>
        <begin position="1"/>
        <end position="25"/>
    </location>
</feature>
<organism evidence="3 4">
    <name type="scientific">Pyxidicoccus parkwayensis</name>
    <dbReference type="NCBI Taxonomy" id="2813578"/>
    <lineage>
        <taxon>Bacteria</taxon>
        <taxon>Pseudomonadati</taxon>
        <taxon>Myxococcota</taxon>
        <taxon>Myxococcia</taxon>
        <taxon>Myxococcales</taxon>
        <taxon>Cystobacterineae</taxon>
        <taxon>Myxococcaceae</taxon>
        <taxon>Pyxidicoccus</taxon>
    </lineage>
</organism>
<feature type="chain" id="PRO_5046759100" description="Lipoprotein" evidence="2">
    <location>
        <begin position="26"/>
        <end position="272"/>
    </location>
</feature>
<accession>A0ABX7NXY6</accession>
<evidence type="ECO:0000256" key="2">
    <source>
        <dbReference type="SAM" id="SignalP"/>
    </source>
</evidence>
<gene>
    <name evidence="3" type="ORF">JY651_01950</name>
</gene>
<reference evidence="3 4" key="1">
    <citation type="submission" date="2021-02" db="EMBL/GenBank/DDBJ databases">
        <title>De Novo genome assembly of isolated myxobacteria.</title>
        <authorList>
            <person name="Stevens D.C."/>
        </authorList>
    </citation>
    <scope>NUCLEOTIDE SEQUENCE [LARGE SCALE GENOMIC DNA]</scope>
    <source>
        <strain evidence="4">SCPEA02</strain>
    </source>
</reference>
<feature type="region of interest" description="Disordered" evidence="1">
    <location>
        <begin position="210"/>
        <end position="272"/>
    </location>
</feature>
<name>A0ABX7NXY6_9BACT</name>
<keyword evidence="4" id="KW-1185">Reference proteome</keyword>
<evidence type="ECO:0008006" key="5">
    <source>
        <dbReference type="Google" id="ProtNLM"/>
    </source>
</evidence>
<evidence type="ECO:0000256" key="1">
    <source>
        <dbReference type="SAM" id="MobiDB-lite"/>
    </source>
</evidence>
<sequence>MVGPFRRRMWLGLGATLVACSAAHAPPAKRYALGMSRVEYRDYVAAKANPCDAEPRWLADELTAVNGLLARYLSETEKLEGPEHENARTLAQEATRTLPPVMEAHRGTLAALERCSFRSTGAFPEISRRGTELLEAARARLAATPAVTALSEAREKWKEEAPQREATGRANWCPEKPQVGRPDVYYARQEPDGHAAWLFCDGHRVELAPGGEPQLIEPEGLSRREKRLIQPKRYLEAASNFPAEEMDRPPDSKPAPAKDATPPAAAASGGPG</sequence>
<dbReference type="Proteomes" id="UP000662747">
    <property type="component" value="Chromosome"/>
</dbReference>
<feature type="compositionally biased region" description="Low complexity" evidence="1">
    <location>
        <begin position="254"/>
        <end position="272"/>
    </location>
</feature>
<proteinExistence type="predicted"/>
<dbReference type="EMBL" id="CP071090">
    <property type="protein sequence ID" value="QSQ23771.1"/>
    <property type="molecule type" value="Genomic_DNA"/>
</dbReference>
<evidence type="ECO:0000313" key="4">
    <source>
        <dbReference type="Proteomes" id="UP000662747"/>
    </source>
</evidence>
<dbReference type="PROSITE" id="PS51257">
    <property type="entry name" value="PROKAR_LIPOPROTEIN"/>
    <property type="match status" value="1"/>
</dbReference>
<evidence type="ECO:0000313" key="3">
    <source>
        <dbReference type="EMBL" id="QSQ23771.1"/>
    </source>
</evidence>
<keyword evidence="2" id="KW-0732">Signal</keyword>